<dbReference type="HOGENOM" id="CLU_3100510_0_0_9"/>
<dbReference type="Proteomes" id="UP000002164">
    <property type="component" value="Chromosome"/>
</dbReference>
<organism evidence="1 2">
    <name type="scientific">Lysinibacillus sphaericus (strain C3-41)</name>
    <dbReference type="NCBI Taxonomy" id="444177"/>
    <lineage>
        <taxon>Bacteria</taxon>
        <taxon>Bacillati</taxon>
        <taxon>Bacillota</taxon>
        <taxon>Bacilli</taxon>
        <taxon>Bacillales</taxon>
        <taxon>Bacillaceae</taxon>
        <taxon>Lysinibacillus</taxon>
    </lineage>
</organism>
<proteinExistence type="predicted"/>
<reference evidence="1 2" key="1">
    <citation type="journal article" date="2008" name="J. Bacteriol.">
        <title>Complete genome sequence of the mosquitocidal bacterium Bacillus sphaericus C3-41 and comparison with those of closely related Bacillus species.</title>
        <authorList>
            <person name="Hu X."/>
            <person name="Fan W."/>
            <person name="Han B."/>
            <person name="Liu H."/>
            <person name="Zheng D."/>
            <person name="Li Q."/>
            <person name="Dong W."/>
            <person name="Yan J."/>
            <person name="Gao M."/>
            <person name="Berry C."/>
            <person name="Yuan Z."/>
        </authorList>
    </citation>
    <scope>NUCLEOTIDE SEQUENCE [LARGE SCALE GENOMIC DNA]</scope>
    <source>
        <strain evidence="1 2">C3-41</strain>
    </source>
</reference>
<gene>
    <name evidence="1" type="ordered locus">Bsph_4031</name>
</gene>
<dbReference type="AlphaFoldDB" id="B1HW60"/>
<protein>
    <submittedName>
        <fullName evidence="1">Uncharacterized protein</fullName>
    </submittedName>
</protein>
<sequence length="51" mass="5808">MSLTITYVNGEKISNDFVNFIESVEVTDDEETVSLKLKIGYRLFPIIKVVV</sequence>
<dbReference type="EMBL" id="CP000817">
    <property type="protein sequence ID" value="ACA41499.1"/>
    <property type="molecule type" value="Genomic_DNA"/>
</dbReference>
<accession>B1HW60</accession>
<dbReference type="EnsemblBacteria" id="ACA41499">
    <property type="protein sequence ID" value="ACA41499"/>
    <property type="gene ID" value="Bsph_4031"/>
</dbReference>
<dbReference type="KEGG" id="lsp:Bsph_4031"/>
<evidence type="ECO:0000313" key="1">
    <source>
        <dbReference type="EMBL" id="ACA41499.1"/>
    </source>
</evidence>
<name>B1HW60_LYSSC</name>
<evidence type="ECO:0000313" key="2">
    <source>
        <dbReference type="Proteomes" id="UP000002164"/>
    </source>
</evidence>